<proteinExistence type="predicted"/>
<organism evidence="1 2">
    <name type="scientific">Salix koriyanagi</name>
    <dbReference type="NCBI Taxonomy" id="2511006"/>
    <lineage>
        <taxon>Eukaryota</taxon>
        <taxon>Viridiplantae</taxon>
        <taxon>Streptophyta</taxon>
        <taxon>Embryophyta</taxon>
        <taxon>Tracheophyta</taxon>
        <taxon>Spermatophyta</taxon>
        <taxon>Magnoliopsida</taxon>
        <taxon>eudicotyledons</taxon>
        <taxon>Gunneridae</taxon>
        <taxon>Pentapetalae</taxon>
        <taxon>rosids</taxon>
        <taxon>fabids</taxon>
        <taxon>Malpighiales</taxon>
        <taxon>Salicaceae</taxon>
        <taxon>Saliceae</taxon>
        <taxon>Salix</taxon>
    </lineage>
</organism>
<name>A0A9Q0TG22_9ROSI</name>
<protein>
    <submittedName>
        <fullName evidence="1">Uncharacterized protein</fullName>
    </submittedName>
</protein>
<sequence length="83" mass="9808">MVFKQKLATFLHNFSTLEFCRGHYQWSDQFQSLKLVFISHIGGWLPGQFIRGLWLISSRPFLTLPLLMSCFVDPLVHLFYRNS</sequence>
<accession>A0A9Q0TG22</accession>
<dbReference type="Proteomes" id="UP001151752">
    <property type="component" value="Chromosome 2"/>
</dbReference>
<keyword evidence="2" id="KW-1185">Reference proteome</keyword>
<evidence type="ECO:0000313" key="2">
    <source>
        <dbReference type="Proteomes" id="UP001151752"/>
    </source>
</evidence>
<reference evidence="1" key="2">
    <citation type="journal article" date="2023" name="Int. J. Mol. Sci.">
        <title>De Novo Assembly and Annotation of 11 Diverse Shrub Willow (Salix) Genomes Reveals Novel Gene Organization in Sex-Linked Regions.</title>
        <authorList>
            <person name="Hyden B."/>
            <person name="Feng K."/>
            <person name="Yates T.B."/>
            <person name="Jawdy S."/>
            <person name="Cereghino C."/>
            <person name="Smart L.B."/>
            <person name="Muchero W."/>
        </authorList>
    </citation>
    <scope>NUCLEOTIDE SEQUENCE</scope>
    <source>
        <tissue evidence="1">Shoot tip</tissue>
    </source>
</reference>
<gene>
    <name evidence="1" type="ORF">OIU74_011734</name>
</gene>
<reference evidence="1" key="1">
    <citation type="submission" date="2022-11" db="EMBL/GenBank/DDBJ databases">
        <authorList>
            <person name="Hyden B.L."/>
            <person name="Feng K."/>
            <person name="Yates T."/>
            <person name="Jawdy S."/>
            <person name="Smart L.B."/>
            <person name="Muchero W."/>
        </authorList>
    </citation>
    <scope>NUCLEOTIDE SEQUENCE</scope>
    <source>
        <tissue evidence="1">Shoot tip</tissue>
    </source>
</reference>
<comment type="caution">
    <text evidence="1">The sequence shown here is derived from an EMBL/GenBank/DDBJ whole genome shotgun (WGS) entry which is preliminary data.</text>
</comment>
<dbReference type="EMBL" id="JAPFFM010000015">
    <property type="protein sequence ID" value="KAJ6710933.1"/>
    <property type="molecule type" value="Genomic_DNA"/>
</dbReference>
<dbReference type="AlphaFoldDB" id="A0A9Q0TG22"/>
<evidence type="ECO:0000313" key="1">
    <source>
        <dbReference type="EMBL" id="KAJ6710933.1"/>
    </source>
</evidence>